<accession>A0ABM6SZB7</accession>
<name>A0ABM6SZB7_9ACTN</name>
<evidence type="ECO:0000313" key="1">
    <source>
        <dbReference type="EMBL" id="AVH60030.1"/>
    </source>
</evidence>
<keyword evidence="2" id="KW-1185">Reference proteome</keyword>
<gene>
    <name evidence="1" type="ORF">C4B68_34330</name>
</gene>
<reference evidence="1 2" key="1">
    <citation type="submission" date="2018-02" db="EMBL/GenBank/DDBJ databases">
        <title>Complete genome sequence of Streptomyces dengpaensis, the producer of angucyclines.</title>
        <authorList>
            <person name="Yumei L."/>
        </authorList>
    </citation>
    <scope>NUCLEOTIDE SEQUENCE [LARGE SCALE GENOMIC DNA]</scope>
    <source>
        <strain evidence="1 2">XZHG99</strain>
    </source>
</reference>
<proteinExistence type="predicted"/>
<dbReference type="EMBL" id="CP026652">
    <property type="protein sequence ID" value="AVH60030.1"/>
    <property type="molecule type" value="Genomic_DNA"/>
</dbReference>
<protein>
    <recommendedName>
        <fullName evidence="3">DUF4873 domain-containing protein</fullName>
    </recommendedName>
</protein>
<organism evidence="1 2">
    <name type="scientific">Streptomyces dengpaensis</name>
    <dbReference type="NCBI Taxonomy" id="2049881"/>
    <lineage>
        <taxon>Bacteria</taxon>
        <taxon>Bacillati</taxon>
        <taxon>Actinomycetota</taxon>
        <taxon>Actinomycetes</taxon>
        <taxon>Kitasatosporales</taxon>
        <taxon>Streptomycetaceae</taxon>
        <taxon>Streptomyces</taxon>
    </lineage>
</organism>
<sequence>MHTVGMAKDYESKAHVVIDGEAIPVYARFTTFTDGPLKEWHGSVSAPEAGLGFKLASADRVLLRMPDGKEGVIIATRADGTEATTFTGSGPAPI</sequence>
<evidence type="ECO:0000313" key="2">
    <source>
        <dbReference type="Proteomes" id="UP000238413"/>
    </source>
</evidence>
<dbReference type="Proteomes" id="UP000238413">
    <property type="component" value="Chromosome"/>
</dbReference>
<evidence type="ECO:0008006" key="3">
    <source>
        <dbReference type="Google" id="ProtNLM"/>
    </source>
</evidence>